<evidence type="ECO:0000256" key="4">
    <source>
        <dbReference type="ARBA" id="ARBA00016377"/>
    </source>
</evidence>
<comment type="catalytic activity">
    <reaction evidence="1">
        <text>GDP-alpha-D-mannose + H2O = alpha-D-mannose 1-phosphate + GMP + 2 H(+)</text>
        <dbReference type="Rhea" id="RHEA:27978"/>
        <dbReference type="ChEBI" id="CHEBI:15377"/>
        <dbReference type="ChEBI" id="CHEBI:15378"/>
        <dbReference type="ChEBI" id="CHEBI:57527"/>
        <dbReference type="ChEBI" id="CHEBI:58115"/>
        <dbReference type="ChEBI" id="CHEBI:58409"/>
    </reaction>
</comment>
<dbReference type="Proteomes" id="UP000077667">
    <property type="component" value="Chromosome"/>
</dbReference>
<dbReference type="EMBL" id="CP015772">
    <property type="protein sequence ID" value="ANH81383.1"/>
    <property type="molecule type" value="Genomic_DNA"/>
</dbReference>
<evidence type="ECO:0000256" key="3">
    <source>
        <dbReference type="ARBA" id="ARBA00007275"/>
    </source>
</evidence>
<dbReference type="GO" id="GO:0005829">
    <property type="term" value="C:cytosol"/>
    <property type="evidence" value="ECO:0007669"/>
    <property type="project" value="TreeGrafter"/>
</dbReference>
<organism evidence="9 10">
    <name type="scientific">Niabella ginsenosidivorans</name>
    <dbReference type="NCBI Taxonomy" id="1176587"/>
    <lineage>
        <taxon>Bacteria</taxon>
        <taxon>Pseudomonadati</taxon>
        <taxon>Bacteroidota</taxon>
        <taxon>Chitinophagia</taxon>
        <taxon>Chitinophagales</taxon>
        <taxon>Chitinophagaceae</taxon>
        <taxon>Niabella</taxon>
    </lineage>
</organism>
<reference evidence="9 10" key="1">
    <citation type="submission" date="2016-05" db="EMBL/GenBank/DDBJ databases">
        <title>Niabella ginsenosidivorans BS26 whole genome sequencing.</title>
        <authorList>
            <person name="Im W.T."/>
            <person name="Siddiqi M.Z."/>
        </authorList>
    </citation>
    <scope>NUCLEOTIDE SEQUENCE [LARGE SCALE GENOMIC DNA]</scope>
    <source>
        <strain evidence="9 10">BS26</strain>
    </source>
</reference>
<dbReference type="GO" id="GO:0019693">
    <property type="term" value="P:ribose phosphate metabolic process"/>
    <property type="evidence" value="ECO:0007669"/>
    <property type="project" value="TreeGrafter"/>
</dbReference>
<dbReference type="CDD" id="cd03424">
    <property type="entry name" value="NUDIX_ADPRase_Nudt5_UGPPase_Nudt14"/>
    <property type="match status" value="1"/>
</dbReference>
<keyword evidence="5" id="KW-0378">Hydrolase</keyword>
<dbReference type="STRING" id="1176587.A8C56_10660"/>
<evidence type="ECO:0000256" key="2">
    <source>
        <dbReference type="ARBA" id="ARBA00001946"/>
    </source>
</evidence>
<dbReference type="Gene3D" id="3.90.79.10">
    <property type="entry name" value="Nucleoside Triphosphate Pyrophosphohydrolase"/>
    <property type="match status" value="1"/>
</dbReference>
<dbReference type="GO" id="GO:0006753">
    <property type="term" value="P:nucleoside phosphate metabolic process"/>
    <property type="evidence" value="ECO:0007669"/>
    <property type="project" value="TreeGrafter"/>
</dbReference>
<protein>
    <recommendedName>
        <fullName evidence="4">GDP-mannose pyrophosphatase</fullName>
    </recommendedName>
    <alternativeName>
        <fullName evidence="6">GDP-mannose hydrolase</fullName>
    </alternativeName>
    <alternativeName>
        <fullName evidence="7">GDPMK</fullName>
    </alternativeName>
</protein>
<evidence type="ECO:0000256" key="1">
    <source>
        <dbReference type="ARBA" id="ARBA00000847"/>
    </source>
</evidence>
<dbReference type="PANTHER" id="PTHR11839">
    <property type="entry name" value="UDP/ADP-SUGAR PYROPHOSPHATASE"/>
    <property type="match status" value="1"/>
</dbReference>
<feature type="domain" description="Nudix hydrolase" evidence="8">
    <location>
        <begin position="40"/>
        <end position="172"/>
    </location>
</feature>
<dbReference type="Pfam" id="PF00293">
    <property type="entry name" value="NUDIX"/>
    <property type="match status" value="1"/>
</dbReference>
<evidence type="ECO:0000256" key="6">
    <source>
        <dbReference type="ARBA" id="ARBA00032162"/>
    </source>
</evidence>
<evidence type="ECO:0000256" key="5">
    <source>
        <dbReference type="ARBA" id="ARBA00022801"/>
    </source>
</evidence>
<dbReference type="AlphaFoldDB" id="A0A1A9I1H8"/>
<dbReference type="SUPFAM" id="SSF55811">
    <property type="entry name" value="Nudix"/>
    <property type="match status" value="1"/>
</dbReference>
<gene>
    <name evidence="9" type="ORF">A8C56_10660</name>
</gene>
<evidence type="ECO:0000313" key="9">
    <source>
        <dbReference type="EMBL" id="ANH81383.1"/>
    </source>
</evidence>
<sequence>MADMKWKTLASEYLFKDLWFTVRKDRCETPGGKIVDPYYVYEFPTWVTAFALTENNEVLLERQYRQGIGETHYEIPGGCVDDTDASLEAAIRRELMEETGYEFSNYEYLGKTCANPSTNNNWMHMFLATGGKKTGEQHLDPNEEIHIELVGMEQFKEMLRANRFIQSMHVTCMFYALQRLGIMQF</sequence>
<dbReference type="KEGG" id="nia:A8C56_10660"/>
<comment type="similarity">
    <text evidence="3">Belongs to the Nudix hydrolase family. NudK subfamily.</text>
</comment>
<dbReference type="PANTHER" id="PTHR11839:SF18">
    <property type="entry name" value="NUDIX HYDROLASE DOMAIN-CONTAINING PROTEIN"/>
    <property type="match status" value="1"/>
</dbReference>
<dbReference type="GO" id="GO:0016787">
    <property type="term" value="F:hydrolase activity"/>
    <property type="evidence" value="ECO:0007669"/>
    <property type="project" value="UniProtKB-KW"/>
</dbReference>
<accession>A0A1A9I1H8</accession>
<dbReference type="PROSITE" id="PS51462">
    <property type="entry name" value="NUDIX"/>
    <property type="match status" value="1"/>
</dbReference>
<evidence type="ECO:0000256" key="7">
    <source>
        <dbReference type="ARBA" id="ARBA00032272"/>
    </source>
</evidence>
<proteinExistence type="inferred from homology"/>
<name>A0A1A9I1H8_9BACT</name>
<dbReference type="OrthoDB" id="9806150at2"/>
<dbReference type="InterPro" id="IPR015797">
    <property type="entry name" value="NUDIX_hydrolase-like_dom_sf"/>
</dbReference>
<evidence type="ECO:0000259" key="8">
    <source>
        <dbReference type="PROSITE" id="PS51462"/>
    </source>
</evidence>
<comment type="cofactor">
    <cofactor evidence="2">
        <name>Mg(2+)</name>
        <dbReference type="ChEBI" id="CHEBI:18420"/>
    </cofactor>
</comment>
<dbReference type="InterPro" id="IPR000086">
    <property type="entry name" value="NUDIX_hydrolase_dom"/>
</dbReference>
<evidence type="ECO:0000313" key="10">
    <source>
        <dbReference type="Proteomes" id="UP000077667"/>
    </source>
</evidence>
<keyword evidence="10" id="KW-1185">Reference proteome</keyword>